<feature type="region of interest" description="Disordered" evidence="5">
    <location>
        <begin position="22"/>
        <end position="42"/>
    </location>
</feature>
<evidence type="ECO:0000313" key="9">
    <source>
        <dbReference type="Proteomes" id="UP000046176"/>
    </source>
</evidence>
<keyword evidence="6" id="KW-0732">Signal</keyword>
<dbReference type="Proteomes" id="UP000046176">
    <property type="component" value="Unassembled WGS sequence"/>
</dbReference>
<name>A0A0T7FEW4_NEOGA</name>
<dbReference type="EMBL" id="CCRH01000004">
    <property type="protein sequence ID" value="CDZ33582.1"/>
    <property type="molecule type" value="Genomic_DNA"/>
</dbReference>
<protein>
    <recommendedName>
        <fullName evidence="7">Cytochrome c domain-containing protein</fullName>
    </recommendedName>
</protein>
<feature type="domain" description="Cytochrome c" evidence="7">
    <location>
        <begin position="20"/>
        <end position="105"/>
    </location>
</feature>
<accession>A0A0T7FEW4</accession>
<keyword evidence="3 4" id="KW-0408">Iron</keyword>
<dbReference type="GO" id="GO:0046872">
    <property type="term" value="F:metal ion binding"/>
    <property type="evidence" value="ECO:0007669"/>
    <property type="project" value="UniProtKB-KW"/>
</dbReference>
<dbReference type="InterPro" id="IPR036909">
    <property type="entry name" value="Cyt_c-like_dom_sf"/>
</dbReference>
<dbReference type="PROSITE" id="PS51007">
    <property type="entry name" value="CYTC"/>
    <property type="match status" value="1"/>
</dbReference>
<feature type="signal peptide" evidence="6">
    <location>
        <begin position="1"/>
        <end position="25"/>
    </location>
</feature>
<dbReference type="InterPro" id="IPR009056">
    <property type="entry name" value="Cyt_c-like_dom"/>
</dbReference>
<keyword evidence="2 4" id="KW-0479">Metal-binding</keyword>
<evidence type="ECO:0000313" key="8">
    <source>
        <dbReference type="EMBL" id="CDZ33582.1"/>
    </source>
</evidence>
<dbReference type="SUPFAM" id="SSF46626">
    <property type="entry name" value="Cytochrome c"/>
    <property type="match status" value="1"/>
</dbReference>
<reference evidence="8 9" key="1">
    <citation type="submission" date="2014-08" db="EMBL/GenBank/DDBJ databases">
        <authorList>
            <person name="Chen Y.-H."/>
        </authorList>
    </citation>
    <scope>NUCLEOTIDE SEQUENCE [LARGE SCALE GENOMIC DNA]</scope>
</reference>
<feature type="chain" id="PRO_5006682109" description="Cytochrome c domain-containing protein" evidence="6">
    <location>
        <begin position="26"/>
        <end position="106"/>
    </location>
</feature>
<sequence length="106" mass="11029">MKRVRRMREVWISIGLLMASSPAMGQPAVSPAAPPPGASSCSGCHAPSAVGHSIGSLQGLSAPDILGALQAFRNGEREATVMGRIAKGFTDGEMRAIAEWLARGEK</sequence>
<evidence type="ECO:0000256" key="2">
    <source>
        <dbReference type="ARBA" id="ARBA00022723"/>
    </source>
</evidence>
<evidence type="ECO:0000256" key="6">
    <source>
        <dbReference type="SAM" id="SignalP"/>
    </source>
</evidence>
<dbReference type="GO" id="GO:0020037">
    <property type="term" value="F:heme binding"/>
    <property type="evidence" value="ECO:0007669"/>
    <property type="project" value="InterPro"/>
</dbReference>
<organism evidence="8 9">
    <name type="scientific">Neorhizobium galegae bv. officinalis</name>
    <dbReference type="NCBI Taxonomy" id="323656"/>
    <lineage>
        <taxon>Bacteria</taxon>
        <taxon>Pseudomonadati</taxon>
        <taxon>Pseudomonadota</taxon>
        <taxon>Alphaproteobacteria</taxon>
        <taxon>Hyphomicrobiales</taxon>
        <taxon>Rhizobiaceae</taxon>
        <taxon>Rhizobium/Agrobacterium group</taxon>
        <taxon>Neorhizobium</taxon>
    </lineage>
</organism>
<evidence type="ECO:0000259" key="7">
    <source>
        <dbReference type="PROSITE" id="PS51007"/>
    </source>
</evidence>
<evidence type="ECO:0000256" key="3">
    <source>
        <dbReference type="ARBA" id="ARBA00023004"/>
    </source>
</evidence>
<dbReference type="AlphaFoldDB" id="A0A0T7FEW4"/>
<dbReference type="Gene3D" id="1.10.760.10">
    <property type="entry name" value="Cytochrome c-like domain"/>
    <property type="match status" value="1"/>
</dbReference>
<evidence type="ECO:0000256" key="1">
    <source>
        <dbReference type="ARBA" id="ARBA00022617"/>
    </source>
</evidence>
<proteinExistence type="predicted"/>
<dbReference type="GO" id="GO:0009055">
    <property type="term" value="F:electron transfer activity"/>
    <property type="evidence" value="ECO:0007669"/>
    <property type="project" value="InterPro"/>
</dbReference>
<keyword evidence="1 4" id="KW-0349">Heme</keyword>
<evidence type="ECO:0000256" key="5">
    <source>
        <dbReference type="SAM" id="MobiDB-lite"/>
    </source>
</evidence>
<evidence type="ECO:0000256" key="4">
    <source>
        <dbReference type="PROSITE-ProRule" id="PRU00433"/>
    </source>
</evidence>
<gene>
    <name evidence="8" type="ORF">NGAL_HAMBI1145_19060</name>
</gene>